<accession>A0A2J4JSE9</accession>
<comment type="caution">
    <text evidence="2">The sequence shown here is derived from an EMBL/GenBank/DDBJ whole genome shotgun (WGS) entry which is preliminary data.</text>
</comment>
<dbReference type="AlphaFoldDB" id="A0A2J4JSE9"/>
<dbReference type="EMBL" id="WKQE01000027">
    <property type="protein sequence ID" value="MSC81894.1"/>
    <property type="molecule type" value="Genomic_DNA"/>
</dbReference>
<dbReference type="Gene3D" id="3.10.450.40">
    <property type="match status" value="1"/>
</dbReference>
<dbReference type="EMBL" id="NMTS02000001">
    <property type="protein sequence ID" value="PLK30788.1"/>
    <property type="molecule type" value="Genomic_DNA"/>
</dbReference>
<organism evidence="2 3">
    <name type="scientific">Faecalibacterium prausnitzii</name>
    <dbReference type="NCBI Taxonomy" id="853"/>
    <lineage>
        <taxon>Bacteria</taxon>
        <taxon>Bacillati</taxon>
        <taxon>Bacillota</taxon>
        <taxon>Clostridia</taxon>
        <taxon>Eubacteriales</taxon>
        <taxon>Oscillospiraceae</taxon>
        <taxon>Faecalibacterium</taxon>
    </lineage>
</organism>
<evidence type="ECO:0000313" key="2">
    <source>
        <dbReference type="EMBL" id="PLK30788.1"/>
    </source>
</evidence>
<dbReference type="Proteomes" id="UP000221015">
    <property type="component" value="Unassembled WGS sequence"/>
</dbReference>
<proteinExistence type="predicted"/>
<evidence type="ECO:0000313" key="1">
    <source>
        <dbReference type="EMBL" id="MSC81894.1"/>
    </source>
</evidence>
<evidence type="ECO:0000313" key="4">
    <source>
        <dbReference type="Proteomes" id="UP000477010"/>
    </source>
</evidence>
<evidence type="ECO:0000313" key="3">
    <source>
        <dbReference type="Proteomes" id="UP000221015"/>
    </source>
</evidence>
<sequence>MSGELEKLILGDIDVEINPSESTEERDVYNCLKTLYGSREGEQALDREFGLNMDCLSLPAEAAEAKLTAEIIRKTKKYEPRAQVLEVSYETSRSQQGNIRPKVVINIV</sequence>
<dbReference type="SUPFAM" id="SSF160719">
    <property type="entry name" value="gpW/gp25-like"/>
    <property type="match status" value="1"/>
</dbReference>
<protein>
    <submittedName>
        <fullName evidence="2">Lysozyme</fullName>
    </submittedName>
</protein>
<name>A0A2J4JSE9_9FIRM</name>
<reference evidence="2" key="2">
    <citation type="submission" date="2017-07" db="EMBL/GenBank/DDBJ databases">
        <authorList>
            <person name="Sun Z.S."/>
            <person name="Albrecht U."/>
            <person name="Echele G."/>
            <person name="Lee C.C."/>
        </authorList>
    </citation>
    <scope>NUCLEOTIDE SEQUENCE</scope>
    <source>
        <strain evidence="2">CNCM I 4542</strain>
    </source>
</reference>
<gene>
    <name evidence="2" type="ORF">CGS50_004040</name>
    <name evidence="1" type="ORF">GKD85_13995</name>
</gene>
<dbReference type="Proteomes" id="UP000477010">
    <property type="component" value="Unassembled WGS sequence"/>
</dbReference>
<reference evidence="1 4" key="3">
    <citation type="journal article" date="2019" name="Nat. Med.">
        <title>A library of human gut bacterial isolates paired with longitudinal multiomics data enables mechanistic microbiome research.</title>
        <authorList>
            <person name="Poyet M."/>
            <person name="Groussin M."/>
            <person name="Gibbons S.M."/>
            <person name="Avila-Pacheco J."/>
            <person name="Jiang X."/>
            <person name="Kearney S.M."/>
            <person name="Perrotta A.R."/>
            <person name="Berdy B."/>
            <person name="Zhao S."/>
            <person name="Lieberman T.D."/>
            <person name="Swanson P.K."/>
            <person name="Smith M."/>
            <person name="Roesemann S."/>
            <person name="Alexander J.E."/>
            <person name="Rich S.A."/>
            <person name="Livny J."/>
            <person name="Vlamakis H."/>
            <person name="Clish C."/>
            <person name="Bullock K."/>
            <person name="Deik A."/>
            <person name="Scott J."/>
            <person name="Pierce K.A."/>
            <person name="Xavier R.J."/>
            <person name="Alm E.J."/>
        </authorList>
    </citation>
    <scope>NUCLEOTIDE SEQUENCE [LARGE SCALE GENOMIC DNA]</scope>
    <source>
        <strain evidence="1 4">BIOML-B9</strain>
    </source>
</reference>
<reference evidence="2 3" key="1">
    <citation type="journal article" date="2017" name="Front. Microbiol.">
        <title>New Insights into the Diversity of the Genus Faecalibacterium.</title>
        <authorList>
            <person name="Benevides L."/>
            <person name="Burman S."/>
            <person name="Martin R."/>
            <person name="Robert V."/>
            <person name="Thomas M."/>
            <person name="Miquel S."/>
            <person name="Chain F."/>
            <person name="Sokol H."/>
            <person name="Bermudez-Humaran L.G."/>
            <person name="Morrison M."/>
            <person name="Langella P."/>
            <person name="Azevedo V.A."/>
            <person name="Chatel J.M."/>
            <person name="Soares S."/>
        </authorList>
    </citation>
    <scope>NUCLEOTIDE SEQUENCE [LARGE SCALE GENOMIC DNA]</scope>
    <source>
        <strain evidence="2 3">CNCM I 4542</strain>
    </source>
</reference>
<dbReference type="RefSeq" id="WP_015564789.1">
    <property type="nucleotide sequence ID" value="NZ_JAEKBW010000001.1"/>
</dbReference>